<keyword evidence="1" id="KW-1133">Transmembrane helix</keyword>
<proteinExistence type="predicted"/>
<reference evidence="2 3" key="1">
    <citation type="submission" date="2024-01" db="EMBL/GenBank/DDBJ databases">
        <title>The genomes of 5 underutilized Papilionoideae crops provide insights into root nodulation and disease resistanc.</title>
        <authorList>
            <person name="Yuan L."/>
        </authorList>
    </citation>
    <scope>NUCLEOTIDE SEQUENCE [LARGE SCALE GENOMIC DNA]</scope>
    <source>
        <strain evidence="2">ZHUSHIDOU_FW_LH</strain>
        <tissue evidence="2">Leaf</tissue>
    </source>
</reference>
<dbReference type="AlphaFoldDB" id="A0AAN9F4D5"/>
<accession>A0AAN9F4D5</accession>
<evidence type="ECO:0000256" key="1">
    <source>
        <dbReference type="SAM" id="Phobius"/>
    </source>
</evidence>
<evidence type="ECO:0000313" key="2">
    <source>
        <dbReference type="EMBL" id="KAK7268534.1"/>
    </source>
</evidence>
<sequence>MDLGISDEVLGTFAPILVYWIYSGIYVLLGLFSENFRLHSKQDEDEKNLVSKSAVVKGVLLQQVVQAMESMKLKYLKSDSMMELTNAPGSTDEEIEAVGTKVKRKTDKIAKRLDKVARDSKSKKAKVVVEVQMEREDAAERQRVVQ</sequence>
<feature type="transmembrane region" description="Helical" evidence="1">
    <location>
        <begin position="12"/>
        <end position="32"/>
    </location>
</feature>
<comment type="caution">
    <text evidence="2">The sequence shown here is derived from an EMBL/GenBank/DDBJ whole genome shotgun (WGS) entry which is preliminary data.</text>
</comment>
<keyword evidence="1" id="KW-0812">Transmembrane</keyword>
<organism evidence="2 3">
    <name type="scientific">Crotalaria pallida</name>
    <name type="common">Smooth rattlebox</name>
    <name type="synonym">Crotalaria striata</name>
    <dbReference type="NCBI Taxonomy" id="3830"/>
    <lineage>
        <taxon>Eukaryota</taxon>
        <taxon>Viridiplantae</taxon>
        <taxon>Streptophyta</taxon>
        <taxon>Embryophyta</taxon>
        <taxon>Tracheophyta</taxon>
        <taxon>Spermatophyta</taxon>
        <taxon>Magnoliopsida</taxon>
        <taxon>eudicotyledons</taxon>
        <taxon>Gunneridae</taxon>
        <taxon>Pentapetalae</taxon>
        <taxon>rosids</taxon>
        <taxon>fabids</taxon>
        <taxon>Fabales</taxon>
        <taxon>Fabaceae</taxon>
        <taxon>Papilionoideae</taxon>
        <taxon>50 kb inversion clade</taxon>
        <taxon>genistoids sensu lato</taxon>
        <taxon>core genistoids</taxon>
        <taxon>Crotalarieae</taxon>
        <taxon>Crotalaria</taxon>
    </lineage>
</organism>
<dbReference type="EMBL" id="JAYWIO010000004">
    <property type="protein sequence ID" value="KAK7268534.1"/>
    <property type="molecule type" value="Genomic_DNA"/>
</dbReference>
<name>A0AAN9F4D5_CROPI</name>
<protein>
    <submittedName>
        <fullName evidence="2">Uncharacterized protein</fullName>
    </submittedName>
</protein>
<gene>
    <name evidence="2" type="ORF">RIF29_21234</name>
</gene>
<evidence type="ECO:0000313" key="3">
    <source>
        <dbReference type="Proteomes" id="UP001372338"/>
    </source>
</evidence>
<keyword evidence="3" id="KW-1185">Reference proteome</keyword>
<keyword evidence="1" id="KW-0472">Membrane</keyword>
<dbReference type="Proteomes" id="UP001372338">
    <property type="component" value="Unassembled WGS sequence"/>
</dbReference>